<protein>
    <recommendedName>
        <fullName evidence="2">H15 domain-containing protein</fullName>
    </recommendedName>
</protein>
<dbReference type="VEuPathDB" id="FungiDB:AMAG_15369"/>
<feature type="domain" description="H15" evidence="2">
    <location>
        <begin position="198"/>
        <end position="279"/>
    </location>
</feature>
<dbReference type="OrthoDB" id="10265447at2759"/>
<dbReference type="EMBL" id="GG745367">
    <property type="protein sequence ID" value="KNE70609.1"/>
    <property type="molecule type" value="Genomic_DNA"/>
</dbReference>
<dbReference type="PROSITE" id="PS51504">
    <property type="entry name" value="H15"/>
    <property type="match status" value="1"/>
</dbReference>
<name>A0A0L0T7S9_ALLM3</name>
<reference evidence="3 4" key="1">
    <citation type="submission" date="2009-11" db="EMBL/GenBank/DDBJ databases">
        <title>Annotation of Allomyces macrogynus ATCC 38327.</title>
        <authorList>
            <consortium name="The Broad Institute Genome Sequencing Platform"/>
            <person name="Russ C."/>
            <person name="Cuomo C."/>
            <person name="Burger G."/>
            <person name="Gray M.W."/>
            <person name="Holland P.W.H."/>
            <person name="King N."/>
            <person name="Lang F.B.F."/>
            <person name="Roger A.J."/>
            <person name="Ruiz-Trillo I."/>
            <person name="Young S.K."/>
            <person name="Zeng Q."/>
            <person name="Gargeya S."/>
            <person name="Fitzgerald M."/>
            <person name="Haas B."/>
            <person name="Abouelleil A."/>
            <person name="Alvarado L."/>
            <person name="Arachchi H.M."/>
            <person name="Berlin A."/>
            <person name="Chapman S.B."/>
            <person name="Gearin G."/>
            <person name="Goldberg J."/>
            <person name="Griggs A."/>
            <person name="Gujja S."/>
            <person name="Hansen M."/>
            <person name="Heiman D."/>
            <person name="Howarth C."/>
            <person name="Larimer J."/>
            <person name="Lui A."/>
            <person name="MacDonald P.J.P."/>
            <person name="McCowen C."/>
            <person name="Montmayeur A."/>
            <person name="Murphy C."/>
            <person name="Neiman D."/>
            <person name="Pearson M."/>
            <person name="Priest M."/>
            <person name="Roberts A."/>
            <person name="Saif S."/>
            <person name="Shea T."/>
            <person name="Sisk P."/>
            <person name="Stolte C."/>
            <person name="Sykes S."/>
            <person name="Wortman J."/>
            <person name="Nusbaum C."/>
            <person name="Birren B."/>
        </authorList>
    </citation>
    <scope>NUCLEOTIDE SEQUENCE [LARGE SCALE GENOMIC DNA]</scope>
    <source>
        <strain evidence="3 4">ATCC 38327</strain>
    </source>
</reference>
<dbReference type="Proteomes" id="UP000054350">
    <property type="component" value="Unassembled WGS sequence"/>
</dbReference>
<evidence type="ECO:0000313" key="3">
    <source>
        <dbReference type="EMBL" id="KNE70609.1"/>
    </source>
</evidence>
<feature type="compositionally biased region" description="Low complexity" evidence="1">
    <location>
        <begin position="17"/>
        <end position="34"/>
    </location>
</feature>
<evidence type="ECO:0000259" key="2">
    <source>
        <dbReference type="PROSITE" id="PS51504"/>
    </source>
</evidence>
<sequence>MLLPPAPSYATTTACSTTNYATTTTTGHRTTAPAVYSTPAATTAPSPFSVLVAPDSPLALPLEPSGVPLLESSGVPLFDASSLVPHTFSPLSSLPSSSSSSSSSSASSVPASTRPSSVDSCASSGFNYSPSVSSAEGTRTVLAHPWAALNLHPAEEPEPMHDLLPIKAAPAESAAAPSTTAAPTRPKRKRKPKVVPGRIPAYEDLIAEAIQALVPTPNAPGVAPKKMFQWIEDQYGGTPDVRQLPVNFRGSAVQALKKARRKGRVIVDPNEKRRYRLNPHYTPARALYGRTKAGGVLASKQKLRKDATVDPVLTDASRPPLTRKRKARTMNVEGEGGGSLRKRVAVESRFVPTTTTLPSDAAALALPSLDQLGFDSWLPNLFDSMHAGDGVNAGASSGAIVTPPPPPPQQLAAERHHQHATAYVPTDEELAALMRADDGTVPPPPLPVTSSQLPPLPPLATTLGP</sequence>
<evidence type="ECO:0000256" key="1">
    <source>
        <dbReference type="SAM" id="MobiDB-lite"/>
    </source>
</evidence>
<keyword evidence="4" id="KW-1185">Reference proteome</keyword>
<feature type="compositionally biased region" description="Low complexity" evidence="1">
    <location>
        <begin position="448"/>
        <end position="465"/>
    </location>
</feature>
<dbReference type="STRING" id="578462.A0A0L0T7S9"/>
<feature type="compositionally biased region" description="Low complexity" evidence="1">
    <location>
        <begin position="89"/>
        <end position="118"/>
    </location>
</feature>
<evidence type="ECO:0000313" key="4">
    <source>
        <dbReference type="Proteomes" id="UP000054350"/>
    </source>
</evidence>
<feature type="region of interest" description="Disordered" evidence="1">
    <location>
        <begin position="17"/>
        <end position="39"/>
    </location>
</feature>
<gene>
    <name evidence="3" type="ORF">AMAG_15369</name>
</gene>
<dbReference type="GO" id="GO:0000786">
    <property type="term" value="C:nucleosome"/>
    <property type="evidence" value="ECO:0007669"/>
    <property type="project" value="InterPro"/>
</dbReference>
<feature type="compositionally biased region" description="Low complexity" evidence="1">
    <location>
        <begin position="170"/>
        <end position="184"/>
    </location>
</feature>
<organism evidence="3 4">
    <name type="scientific">Allomyces macrogynus (strain ATCC 38327)</name>
    <name type="common">Allomyces javanicus var. macrogynus</name>
    <dbReference type="NCBI Taxonomy" id="578462"/>
    <lineage>
        <taxon>Eukaryota</taxon>
        <taxon>Fungi</taxon>
        <taxon>Fungi incertae sedis</taxon>
        <taxon>Blastocladiomycota</taxon>
        <taxon>Blastocladiomycetes</taxon>
        <taxon>Blastocladiales</taxon>
        <taxon>Blastocladiaceae</taxon>
        <taxon>Allomyces</taxon>
    </lineage>
</organism>
<reference evidence="4" key="2">
    <citation type="submission" date="2009-11" db="EMBL/GenBank/DDBJ databases">
        <title>The Genome Sequence of Allomyces macrogynus strain ATCC 38327.</title>
        <authorList>
            <consortium name="The Broad Institute Genome Sequencing Platform"/>
            <person name="Russ C."/>
            <person name="Cuomo C."/>
            <person name="Shea T."/>
            <person name="Young S.K."/>
            <person name="Zeng Q."/>
            <person name="Koehrsen M."/>
            <person name="Haas B."/>
            <person name="Borodovsky M."/>
            <person name="Guigo R."/>
            <person name="Alvarado L."/>
            <person name="Berlin A."/>
            <person name="Borenstein D."/>
            <person name="Chen Z."/>
            <person name="Engels R."/>
            <person name="Freedman E."/>
            <person name="Gellesch M."/>
            <person name="Goldberg J."/>
            <person name="Griggs A."/>
            <person name="Gujja S."/>
            <person name="Heiman D."/>
            <person name="Hepburn T."/>
            <person name="Howarth C."/>
            <person name="Jen D."/>
            <person name="Larson L."/>
            <person name="Lewis B."/>
            <person name="Mehta T."/>
            <person name="Park D."/>
            <person name="Pearson M."/>
            <person name="Roberts A."/>
            <person name="Saif S."/>
            <person name="Shenoy N."/>
            <person name="Sisk P."/>
            <person name="Stolte C."/>
            <person name="Sykes S."/>
            <person name="Walk T."/>
            <person name="White J."/>
            <person name="Yandava C."/>
            <person name="Burger G."/>
            <person name="Gray M.W."/>
            <person name="Holland P.W.H."/>
            <person name="King N."/>
            <person name="Lang F.B.F."/>
            <person name="Roger A.J."/>
            <person name="Ruiz-Trillo I."/>
            <person name="Lander E."/>
            <person name="Nusbaum C."/>
        </authorList>
    </citation>
    <scope>NUCLEOTIDE SEQUENCE [LARGE SCALE GENOMIC DNA]</scope>
    <source>
        <strain evidence="4">ATCC 38327</strain>
    </source>
</reference>
<feature type="region of interest" description="Disordered" evidence="1">
    <location>
        <begin position="170"/>
        <end position="194"/>
    </location>
</feature>
<accession>A0A0L0T7S9</accession>
<proteinExistence type="predicted"/>
<dbReference type="GO" id="GO:0006334">
    <property type="term" value="P:nucleosome assembly"/>
    <property type="evidence" value="ECO:0007669"/>
    <property type="project" value="InterPro"/>
</dbReference>
<dbReference type="AlphaFoldDB" id="A0A0L0T7S9"/>
<feature type="region of interest" description="Disordered" evidence="1">
    <location>
        <begin position="89"/>
        <end position="120"/>
    </location>
</feature>
<dbReference type="GO" id="GO:0003677">
    <property type="term" value="F:DNA binding"/>
    <property type="evidence" value="ECO:0007669"/>
    <property type="project" value="InterPro"/>
</dbReference>
<feature type="region of interest" description="Disordered" evidence="1">
    <location>
        <begin position="433"/>
        <end position="465"/>
    </location>
</feature>
<dbReference type="InterPro" id="IPR005818">
    <property type="entry name" value="Histone_H1/H5_H15"/>
</dbReference>